<dbReference type="GO" id="GO:0005634">
    <property type="term" value="C:nucleus"/>
    <property type="evidence" value="ECO:0007669"/>
    <property type="project" value="UniProtKB-SubCell"/>
</dbReference>
<dbReference type="Gene3D" id="3.40.50.150">
    <property type="entry name" value="Vaccinia Virus protein VP39"/>
    <property type="match status" value="1"/>
</dbReference>
<proteinExistence type="inferred from homology"/>
<dbReference type="InterPro" id="IPR023267">
    <property type="entry name" value="RCMT"/>
</dbReference>
<dbReference type="GO" id="GO:0005737">
    <property type="term" value="C:cytoplasm"/>
    <property type="evidence" value="ECO:0007669"/>
    <property type="project" value="TreeGrafter"/>
</dbReference>
<evidence type="ECO:0000313" key="12">
    <source>
        <dbReference type="Proteomes" id="UP000492821"/>
    </source>
</evidence>
<dbReference type="AlphaFoldDB" id="A0A7E4VQ14"/>
<reference evidence="12" key="1">
    <citation type="journal article" date="2013" name="Genetics">
        <title>The draft genome and transcriptome of Panagrellus redivivus are shaped by the harsh demands of a free-living lifestyle.</title>
        <authorList>
            <person name="Srinivasan J."/>
            <person name="Dillman A.R."/>
            <person name="Macchietto M.G."/>
            <person name="Heikkinen L."/>
            <person name="Lakso M."/>
            <person name="Fracchia K.M."/>
            <person name="Antoshechkin I."/>
            <person name="Mortazavi A."/>
            <person name="Wong G."/>
            <person name="Sternberg P.W."/>
        </authorList>
    </citation>
    <scope>NUCLEOTIDE SEQUENCE [LARGE SCALE GENOMIC DNA]</scope>
    <source>
        <strain evidence="12">MT8872</strain>
    </source>
</reference>
<evidence type="ECO:0000256" key="4">
    <source>
        <dbReference type="ARBA" id="ARBA00022603"/>
    </source>
</evidence>
<dbReference type="Proteomes" id="UP000492821">
    <property type="component" value="Unassembled WGS sequence"/>
</dbReference>
<feature type="binding site" evidence="10">
    <location>
        <position position="261"/>
    </location>
    <ligand>
        <name>S-adenosyl-L-methionine</name>
        <dbReference type="ChEBI" id="CHEBI:59789"/>
    </ligand>
</feature>
<keyword evidence="8 10" id="KW-0694">RNA-binding</keyword>
<name>A0A7E4VQ14_PANRE</name>
<dbReference type="InterPro" id="IPR057285">
    <property type="entry name" value="Pre-PUA_NSUN2"/>
</dbReference>
<evidence type="ECO:0000256" key="8">
    <source>
        <dbReference type="ARBA" id="ARBA00022884"/>
    </source>
</evidence>
<keyword evidence="7" id="KW-0819">tRNA processing</keyword>
<keyword evidence="4 10" id="KW-0489">Methyltransferase</keyword>
<keyword evidence="3" id="KW-0820">tRNA-binding</keyword>
<evidence type="ECO:0000256" key="1">
    <source>
        <dbReference type="ARBA" id="ARBA00004123"/>
    </source>
</evidence>
<sequence>MSVNFDFLLSHVVHHLFGFNIMAVDGAVETVEMKEITPSGDATTPEGPPAKVAKIDKGGYKTIEVNKNNAKLFEYYRKQPVIPPGEFDAFIDTLRIGLPSSFRVQLSLPEAAQVDRHLREAFFSKIPEIQDDQVSVPISIPFVPYGYQGNMPRSVMRSHPLLKNLHEFLVNETEIGVISRQEAVSMVPPLLLDVKPDQFILDMCAAPGSKTMQLIELMHRGCPKPTGLLVANDIDYERCYLLVHQTLKRYPTANCVVVNQDASQMPSMVDKALNPILFDRVLCDVICTGDGTFRKNLELWKDWTPQKGMALHRIQVQIAKRGLEMLKPGGRMVYSTCSLNPIEDEAIVAQLLRHFDGKVRLVDVSAELPELKRSPGISTWKVIDKAMTEYANFEGIEDPQKKGIVASMFPPTAEEAARFGLDRTFRILPHAQNSGGFFIAVLEKVEAFATDKEARRQPYNPHNKKQRRRRMVREDPFTFLSPEDYADVRADIEEHYGVSSDFPYDNLLVRSADTDKKKCIYFVNDVLRDFMKYNNVLRFRVVNAGVPVLRRVDKVSTSKYRLMQDGLPTMSPFVVKRIINVNTADAIKVLEGTKDNHYVGLDELADPAPFKALSCGSVLMRVEEGGFRKDICLWLGAQTVTAFITREEKIHCLTMMGHDPVKLKRTVVTSRQAKGTGIFKQDITAGAKEVPTATSEDAVVPKVSEDTASI</sequence>
<evidence type="ECO:0000259" key="11">
    <source>
        <dbReference type="PROSITE" id="PS51686"/>
    </source>
</evidence>
<dbReference type="WBParaSite" id="Pan_g23236.t1">
    <property type="protein sequence ID" value="Pan_g23236.t1"/>
    <property type="gene ID" value="Pan_g23236"/>
</dbReference>
<evidence type="ECO:0000256" key="5">
    <source>
        <dbReference type="ARBA" id="ARBA00022679"/>
    </source>
</evidence>
<evidence type="ECO:0000256" key="3">
    <source>
        <dbReference type="ARBA" id="ARBA00022555"/>
    </source>
</evidence>
<accession>A0A7E4VQ14</accession>
<evidence type="ECO:0000256" key="6">
    <source>
        <dbReference type="ARBA" id="ARBA00022691"/>
    </source>
</evidence>
<dbReference type="PRINTS" id="PR02011">
    <property type="entry name" value="RCMTNCL1"/>
</dbReference>
<dbReference type="EC" id="2.1.1.203" evidence="2"/>
<evidence type="ECO:0000256" key="10">
    <source>
        <dbReference type="PROSITE-ProRule" id="PRU01023"/>
    </source>
</evidence>
<dbReference type="InterPro" id="IPR049560">
    <property type="entry name" value="MeTrfase_RsmB-F_NOP2_cat"/>
</dbReference>
<feature type="active site" description="Nucleophile" evidence="10">
    <location>
        <position position="337"/>
    </location>
</feature>
<evidence type="ECO:0000256" key="2">
    <source>
        <dbReference type="ARBA" id="ARBA00012629"/>
    </source>
</evidence>
<keyword evidence="6 10" id="KW-0949">S-adenosyl-L-methionine</keyword>
<dbReference type="Pfam" id="PF01189">
    <property type="entry name" value="Methyltr_RsmB-F"/>
    <property type="match status" value="1"/>
</dbReference>
<dbReference type="PANTHER" id="PTHR22808">
    <property type="entry name" value="NCL1 YEAST -RELATED NOL1/NOP2/FMU SUN DOMAIN-CONTAINING"/>
    <property type="match status" value="1"/>
</dbReference>
<keyword evidence="5 10" id="KW-0808">Transferase</keyword>
<protein>
    <recommendedName>
        <fullName evidence="2">tRNA (cytosine(34)-C(5))-methyltransferase</fullName>
        <ecNumber evidence="2">2.1.1.203</ecNumber>
    </recommendedName>
</protein>
<dbReference type="SUPFAM" id="SSF53335">
    <property type="entry name" value="S-adenosyl-L-methionine-dependent methyltransferases"/>
    <property type="match status" value="1"/>
</dbReference>
<reference evidence="13" key="2">
    <citation type="submission" date="2020-10" db="UniProtKB">
        <authorList>
            <consortium name="WormBaseParasite"/>
        </authorList>
    </citation>
    <scope>IDENTIFICATION</scope>
</reference>
<evidence type="ECO:0000256" key="9">
    <source>
        <dbReference type="ARBA" id="ARBA00023242"/>
    </source>
</evidence>
<comment type="similarity">
    <text evidence="10">Belongs to the class I-like SAM-binding methyltransferase superfamily. RsmB/NOP family.</text>
</comment>
<feature type="binding site" evidence="10">
    <location>
        <position position="284"/>
    </location>
    <ligand>
        <name>S-adenosyl-L-methionine</name>
        <dbReference type="ChEBI" id="CHEBI:59789"/>
    </ligand>
</feature>
<comment type="subcellular location">
    <subcellularLocation>
        <location evidence="1">Nucleus</location>
    </subcellularLocation>
</comment>
<organism evidence="12 13">
    <name type="scientific">Panagrellus redivivus</name>
    <name type="common">Microworm</name>
    <dbReference type="NCBI Taxonomy" id="6233"/>
    <lineage>
        <taxon>Eukaryota</taxon>
        <taxon>Metazoa</taxon>
        <taxon>Ecdysozoa</taxon>
        <taxon>Nematoda</taxon>
        <taxon>Chromadorea</taxon>
        <taxon>Rhabditida</taxon>
        <taxon>Tylenchina</taxon>
        <taxon>Panagrolaimomorpha</taxon>
        <taxon>Panagrolaimoidea</taxon>
        <taxon>Panagrolaimidae</taxon>
        <taxon>Panagrellus</taxon>
    </lineage>
</organism>
<dbReference type="GO" id="GO:0000049">
    <property type="term" value="F:tRNA binding"/>
    <property type="evidence" value="ECO:0007669"/>
    <property type="project" value="UniProtKB-KW"/>
</dbReference>
<dbReference type="InterPro" id="IPR029063">
    <property type="entry name" value="SAM-dependent_MTases_sf"/>
</dbReference>
<dbReference type="PROSITE" id="PS51686">
    <property type="entry name" value="SAM_MT_RSMB_NOP"/>
    <property type="match status" value="1"/>
</dbReference>
<dbReference type="PRINTS" id="PR02008">
    <property type="entry name" value="RCMTFAMILY"/>
</dbReference>
<evidence type="ECO:0000313" key="13">
    <source>
        <dbReference type="WBParaSite" id="Pan_g23236.t1"/>
    </source>
</evidence>
<feature type="binding site" evidence="10">
    <location>
        <position position="233"/>
    </location>
    <ligand>
        <name>S-adenosyl-L-methionine</name>
        <dbReference type="ChEBI" id="CHEBI:59789"/>
    </ligand>
</feature>
<dbReference type="InterPro" id="IPR001678">
    <property type="entry name" value="MeTrfase_RsmB-F_NOP2_dom"/>
</dbReference>
<dbReference type="InterPro" id="IPR023270">
    <property type="entry name" value="RCMT_NCL1"/>
</dbReference>
<dbReference type="GO" id="GO:0030488">
    <property type="term" value="P:tRNA methylation"/>
    <property type="evidence" value="ECO:0007669"/>
    <property type="project" value="TreeGrafter"/>
</dbReference>
<dbReference type="GO" id="GO:0016428">
    <property type="term" value="F:tRNA (cytidine-5-)-methyltransferase activity"/>
    <property type="evidence" value="ECO:0007669"/>
    <property type="project" value="InterPro"/>
</dbReference>
<dbReference type="Pfam" id="PF25376">
    <property type="entry name" value="Pre-PUA_NSUN2"/>
    <property type="match status" value="1"/>
</dbReference>
<keyword evidence="12" id="KW-1185">Reference proteome</keyword>
<dbReference type="PANTHER" id="PTHR22808:SF1">
    <property type="entry name" value="RNA CYTOSINE-C(5)-METHYLTRANSFERASE NSUN2-RELATED"/>
    <property type="match status" value="1"/>
</dbReference>
<feature type="domain" description="SAM-dependent MTase RsmB/NOP-type" evidence="11">
    <location>
        <begin position="90"/>
        <end position="445"/>
    </location>
</feature>
<evidence type="ECO:0000256" key="7">
    <source>
        <dbReference type="ARBA" id="ARBA00022694"/>
    </source>
</evidence>
<keyword evidence="9" id="KW-0539">Nucleus</keyword>
<feature type="binding site" evidence="10">
    <location>
        <begin position="204"/>
        <end position="210"/>
    </location>
    <ligand>
        <name>S-adenosyl-L-methionine</name>
        <dbReference type="ChEBI" id="CHEBI:59789"/>
    </ligand>
</feature>